<evidence type="ECO:0008006" key="4">
    <source>
        <dbReference type="Google" id="ProtNLM"/>
    </source>
</evidence>
<protein>
    <recommendedName>
        <fullName evidence="4">DUF2442 domain-containing protein</fullName>
    </recommendedName>
</protein>
<dbReference type="AlphaFoldDB" id="A0A2T7U9P6"/>
<comment type="caution">
    <text evidence="2">The sequence shown here is derived from an EMBL/GenBank/DDBJ whole genome shotgun (WGS) entry which is preliminary data.</text>
</comment>
<dbReference type="Gene3D" id="3.30.2020.10">
    <property type="entry name" value="NE0471-like N-terminal domain"/>
    <property type="match status" value="1"/>
</dbReference>
<organism evidence="2 3">
    <name type="scientific">Limnohabitans planktonicus II-D5</name>
    <dbReference type="NCBI Taxonomy" id="1293045"/>
    <lineage>
        <taxon>Bacteria</taxon>
        <taxon>Pseudomonadati</taxon>
        <taxon>Pseudomonadota</taxon>
        <taxon>Betaproteobacteria</taxon>
        <taxon>Burkholderiales</taxon>
        <taxon>Comamonadaceae</taxon>
        <taxon>Limnohabitans</taxon>
    </lineage>
</organism>
<dbReference type="EMBL" id="LFYT02000031">
    <property type="protein sequence ID" value="PVE41398.1"/>
    <property type="molecule type" value="Genomic_DNA"/>
</dbReference>
<name>A0A2T7U9P6_9BURK</name>
<reference evidence="2" key="1">
    <citation type="submission" date="2017-04" db="EMBL/GenBank/DDBJ databases">
        <title>Unexpected and diverse lifestyles within the genus Limnohabitans.</title>
        <authorList>
            <person name="Kasalicky V."/>
            <person name="Mehrshad M."/>
            <person name="Andrei S.-A."/>
            <person name="Salcher M."/>
            <person name="Kratochvilova H."/>
            <person name="Simek K."/>
            <person name="Ghai R."/>
        </authorList>
    </citation>
    <scope>NUCLEOTIDE SEQUENCE [LARGE SCALE GENOMIC DNA]</scope>
    <source>
        <strain evidence="2">II-D5</strain>
    </source>
</reference>
<proteinExistence type="predicted"/>
<dbReference type="Proteomes" id="UP000037507">
    <property type="component" value="Unassembled WGS sequence"/>
</dbReference>
<dbReference type="InterPro" id="IPR036782">
    <property type="entry name" value="NE0471-like_N"/>
</dbReference>
<evidence type="ECO:0000313" key="2">
    <source>
        <dbReference type="EMBL" id="PVE41398.1"/>
    </source>
</evidence>
<feature type="region of interest" description="Disordered" evidence="1">
    <location>
        <begin position="101"/>
        <end position="124"/>
    </location>
</feature>
<keyword evidence="3" id="KW-1185">Reference proteome</keyword>
<dbReference type="SUPFAM" id="SSF143880">
    <property type="entry name" value="NE0471 N-terminal domain-like"/>
    <property type="match status" value="1"/>
</dbReference>
<gene>
    <name evidence="2" type="ORF">H663_017480</name>
</gene>
<sequence>MMKLLDVKTIAAHQLELTFSHPTQGVFDGARYLADHQGPLLEALRDPAYFSRCFVDAGALCWPNGLELSAIRLYELSHAVKSTAGSKRFRKSATTYGSCPALNQPKLGMNPPNLGISPEHSTRP</sequence>
<accession>A0A2T7U9P6</accession>
<evidence type="ECO:0000313" key="3">
    <source>
        <dbReference type="Proteomes" id="UP000037507"/>
    </source>
</evidence>
<evidence type="ECO:0000256" key="1">
    <source>
        <dbReference type="SAM" id="MobiDB-lite"/>
    </source>
</evidence>